<dbReference type="EMBL" id="LFJN01000003">
    <property type="protein sequence ID" value="KPI44675.1"/>
    <property type="molecule type" value="Genomic_DNA"/>
</dbReference>
<name>A0A0N1HGG6_9EURO</name>
<feature type="region of interest" description="Disordered" evidence="1">
    <location>
        <begin position="1"/>
        <end position="176"/>
    </location>
</feature>
<reference evidence="2 3" key="1">
    <citation type="submission" date="2015-06" db="EMBL/GenBank/DDBJ databases">
        <title>Draft genome of the ant-associated black yeast Phialophora attae CBS 131958.</title>
        <authorList>
            <person name="Moreno L.F."/>
            <person name="Stielow B.J."/>
            <person name="de Hoog S."/>
            <person name="Vicente V.A."/>
            <person name="Weiss V.A."/>
            <person name="de Vries M."/>
            <person name="Cruz L.M."/>
            <person name="Souza E.M."/>
        </authorList>
    </citation>
    <scope>NUCLEOTIDE SEQUENCE [LARGE SCALE GENOMIC DNA]</scope>
    <source>
        <strain evidence="2 3">CBS 131958</strain>
    </source>
</reference>
<feature type="compositionally biased region" description="Polar residues" evidence="1">
    <location>
        <begin position="27"/>
        <end position="40"/>
    </location>
</feature>
<dbReference type="Proteomes" id="UP000038010">
    <property type="component" value="Unassembled WGS sequence"/>
</dbReference>
<comment type="caution">
    <text evidence="2">The sequence shown here is derived from an EMBL/GenBank/DDBJ whole genome shotgun (WGS) entry which is preliminary data.</text>
</comment>
<dbReference type="VEuPathDB" id="FungiDB:AB675_8809"/>
<accession>A0A0N1HGG6</accession>
<dbReference type="AlphaFoldDB" id="A0A0N1HGG6"/>
<evidence type="ECO:0000313" key="3">
    <source>
        <dbReference type="Proteomes" id="UP000038010"/>
    </source>
</evidence>
<evidence type="ECO:0000256" key="1">
    <source>
        <dbReference type="SAM" id="MobiDB-lite"/>
    </source>
</evidence>
<keyword evidence="3" id="KW-1185">Reference proteome</keyword>
<sequence>MPSTSVRRKHRSGSPIIVTIHPRSRHGSWTATETSPSRSSYPREQHVWANVPHYYDDESPRLRRSTADSDYGSGTGDSSSRRRGSNDSTASSSSVVSNSSSGHEEYYSYGTEPIRSLPRQRRRQSVSIHQHHPRLDNDTAYADDTTVLPVPLPSPPATLEGSVSAYGTADDSGSSNSVDWAALVRQEREREYTRRRRVRFAFT</sequence>
<protein>
    <submittedName>
        <fullName evidence="2">Uncharacterized protein</fullName>
    </submittedName>
</protein>
<feature type="compositionally biased region" description="Low complexity" evidence="1">
    <location>
        <begin position="68"/>
        <end position="78"/>
    </location>
</feature>
<feature type="compositionally biased region" description="Basic residues" evidence="1">
    <location>
        <begin position="118"/>
        <end position="132"/>
    </location>
</feature>
<feature type="compositionally biased region" description="Basic and acidic residues" evidence="1">
    <location>
        <begin position="54"/>
        <end position="67"/>
    </location>
</feature>
<dbReference type="RefSeq" id="XP_018004638.1">
    <property type="nucleotide sequence ID" value="XM_018149287.1"/>
</dbReference>
<feature type="compositionally biased region" description="Low complexity" evidence="1">
    <location>
        <begin position="86"/>
        <end position="112"/>
    </location>
</feature>
<feature type="compositionally biased region" description="Basic residues" evidence="1">
    <location>
        <begin position="1"/>
        <end position="12"/>
    </location>
</feature>
<evidence type="ECO:0000313" key="2">
    <source>
        <dbReference type="EMBL" id="KPI44675.1"/>
    </source>
</evidence>
<gene>
    <name evidence="2" type="ORF">AB675_8809</name>
</gene>
<dbReference type="GeneID" id="28741167"/>
<proteinExistence type="predicted"/>
<organism evidence="2 3">
    <name type="scientific">Cyphellophora attinorum</name>
    <dbReference type="NCBI Taxonomy" id="1664694"/>
    <lineage>
        <taxon>Eukaryota</taxon>
        <taxon>Fungi</taxon>
        <taxon>Dikarya</taxon>
        <taxon>Ascomycota</taxon>
        <taxon>Pezizomycotina</taxon>
        <taxon>Eurotiomycetes</taxon>
        <taxon>Chaetothyriomycetidae</taxon>
        <taxon>Chaetothyriales</taxon>
        <taxon>Cyphellophoraceae</taxon>
        <taxon>Cyphellophora</taxon>
    </lineage>
</organism>